<feature type="compositionally biased region" description="Polar residues" evidence="1">
    <location>
        <begin position="58"/>
        <end position="67"/>
    </location>
</feature>
<dbReference type="Proteomes" id="UP000003163">
    <property type="component" value="Unassembled WGS sequence"/>
</dbReference>
<comment type="caution">
    <text evidence="3">The sequence shown here is derived from an EMBL/GenBank/DDBJ whole genome shotgun (WGS) entry which is preliminary data.</text>
</comment>
<dbReference type="InParanoid" id="J8ZSS1"/>
<proteinExistence type="predicted"/>
<evidence type="ECO:0000313" key="4">
    <source>
        <dbReference type="Proteomes" id="UP000003163"/>
    </source>
</evidence>
<keyword evidence="4" id="KW-1185">Reference proteome</keyword>
<feature type="chain" id="PRO_5003820824" evidence="2">
    <location>
        <begin position="22"/>
        <end position="328"/>
    </location>
</feature>
<reference evidence="4" key="2">
    <citation type="submission" date="2015-07" db="EMBL/GenBank/DDBJ databases">
        <title>Contrasting host-pathogen interactions and genome evolution in two generalist and specialist microsporidian pathogens of mosquitoes.</title>
        <authorList>
            <consortium name="The Broad Institute Genomics Platform"/>
            <consortium name="The Broad Institute Genome Sequencing Center for Infectious Disease"/>
            <person name="Cuomo C.A."/>
            <person name="Sanscrainte N.D."/>
            <person name="Goldberg J.M."/>
            <person name="Heiman D."/>
            <person name="Young S."/>
            <person name="Zeng Q."/>
            <person name="Becnel J.J."/>
            <person name="Birren B.W."/>
        </authorList>
    </citation>
    <scope>NUCLEOTIDE SEQUENCE [LARGE SCALE GENOMIC DNA]</scope>
    <source>
        <strain evidence="4">USNM 41457</strain>
    </source>
</reference>
<dbReference type="VEuPathDB" id="MicrosporidiaDB:EDEG_02897"/>
<reference evidence="3 4" key="1">
    <citation type="submission" date="2011-08" db="EMBL/GenBank/DDBJ databases">
        <authorList>
            <person name="Liu Z.J."/>
            <person name="Shi F.L."/>
            <person name="Lu J.Q."/>
            <person name="Li M."/>
            <person name="Wang Z.L."/>
        </authorList>
    </citation>
    <scope>NUCLEOTIDE SEQUENCE [LARGE SCALE GENOMIC DNA]</scope>
    <source>
        <strain evidence="3 4">USNM 41457</strain>
    </source>
</reference>
<accession>J8ZSS1</accession>
<evidence type="ECO:0000313" key="3">
    <source>
        <dbReference type="EMBL" id="EJW02713.1"/>
    </source>
</evidence>
<protein>
    <submittedName>
        <fullName evidence="3">Uncharacterized protein</fullName>
    </submittedName>
</protein>
<feature type="region of interest" description="Disordered" evidence="1">
    <location>
        <begin position="41"/>
        <end position="67"/>
    </location>
</feature>
<evidence type="ECO:0000256" key="2">
    <source>
        <dbReference type="SAM" id="SignalP"/>
    </source>
</evidence>
<organism evidence="3 4">
    <name type="scientific">Edhazardia aedis (strain USNM 41457)</name>
    <name type="common">Microsporidian parasite</name>
    <dbReference type="NCBI Taxonomy" id="1003232"/>
    <lineage>
        <taxon>Eukaryota</taxon>
        <taxon>Fungi</taxon>
        <taxon>Fungi incertae sedis</taxon>
        <taxon>Microsporidia</taxon>
        <taxon>Edhazardia</taxon>
    </lineage>
</organism>
<dbReference type="HOGENOM" id="CLU_847376_0_0_1"/>
<feature type="signal peptide" evidence="2">
    <location>
        <begin position="1"/>
        <end position="21"/>
    </location>
</feature>
<feature type="compositionally biased region" description="Basic and acidic residues" evidence="1">
    <location>
        <begin position="181"/>
        <end position="196"/>
    </location>
</feature>
<gene>
    <name evidence="3" type="ORF">EDEG_02897</name>
</gene>
<evidence type="ECO:0000256" key="1">
    <source>
        <dbReference type="SAM" id="MobiDB-lite"/>
    </source>
</evidence>
<dbReference type="AlphaFoldDB" id="J8ZSS1"/>
<feature type="region of interest" description="Disordered" evidence="1">
    <location>
        <begin position="97"/>
        <end position="196"/>
    </location>
</feature>
<keyword evidence="2" id="KW-0732">Signal</keyword>
<sequence length="328" mass="37408">MKQKRIFVAMLLMCYTKFLESKRALTADDELHDLPISDNKTAHEIKKKHEKSKLEFGSSWSEKQATTKSEIKIENDQTDIIFNKKGEINQKKENIESATEANKSHKDFVDVDPTEENKNKRLGESLNADNVAGADINNNKTTNAIKPEEHIDPDATTDFQTSKVDKCDSVGKGKLNSALQSEEKGKSEKDSQILKDSKINASTANILSQKEDKTMSPRRPTPLFNEKKQINIPLVTKAYMQNNESSKKPRIYTHISKIKVDHYDDKAKAFSALHEVDALPTSNAYDKSNIRKLVAKYQDNGYKNQDYEKIVAFLEKMRKKTTKKNMYL</sequence>
<name>J8ZSS1_EDHAE</name>
<feature type="compositionally biased region" description="Basic and acidic residues" evidence="1">
    <location>
        <begin position="102"/>
        <end position="123"/>
    </location>
</feature>
<dbReference type="EMBL" id="AFBI03000059">
    <property type="protein sequence ID" value="EJW02713.1"/>
    <property type="molecule type" value="Genomic_DNA"/>
</dbReference>